<sequence length="90" mass="10452">MAKYKNRTVKLNKPMRGDVKKFKVFVKDRSSGKVKKVNFGSKTMSIKKNIPARKKSFFARFRPILAKVKGQKNLSPAYWAIQSWKKGFKV</sequence>
<proteinExistence type="predicted"/>
<dbReference type="EMBL" id="KR029605">
    <property type="protein sequence ID" value="AKH48558.1"/>
    <property type="molecule type" value="Genomic_DNA"/>
</dbReference>
<evidence type="ECO:0000313" key="1">
    <source>
        <dbReference type="EMBL" id="AKH48558.1"/>
    </source>
</evidence>
<accession>A0A0F7LAH4</accession>
<protein>
    <submittedName>
        <fullName evidence="1">Uncharacterized protein</fullName>
    </submittedName>
</protein>
<organism evidence="1">
    <name type="scientific">uncultured marine virus</name>
    <dbReference type="NCBI Taxonomy" id="186617"/>
    <lineage>
        <taxon>Viruses</taxon>
        <taxon>environmental samples</taxon>
    </lineage>
</organism>
<reference evidence="1" key="2">
    <citation type="submission" date="2015-03" db="EMBL/GenBank/DDBJ databases">
        <authorList>
            <person name="Chow C.-E.T."/>
            <person name="Winget D.M."/>
            <person name="White R.A.III."/>
            <person name="Hallam S.J."/>
            <person name="Suttle C.A."/>
        </authorList>
    </citation>
    <scope>NUCLEOTIDE SEQUENCE</scope>
    <source>
        <strain evidence="1">Oxic1_10</strain>
    </source>
</reference>
<reference evidence="1" key="1">
    <citation type="journal article" date="2015" name="Front. Microbiol.">
        <title>Combining genomic sequencing methods to explore viral diversity and reveal potential virus-host interactions.</title>
        <authorList>
            <person name="Chow C.E."/>
            <person name="Winget D.M."/>
            <person name="White R.A.III."/>
            <person name="Hallam S.J."/>
            <person name="Suttle C.A."/>
        </authorList>
    </citation>
    <scope>NUCLEOTIDE SEQUENCE</scope>
    <source>
        <strain evidence="1">Oxic1_10</strain>
    </source>
</reference>
<name>A0A0F7LAH4_9VIRU</name>